<keyword evidence="3" id="KW-0393">Immunoglobulin domain</keyword>
<keyword evidence="1" id="KW-0732">Signal</keyword>
<reference evidence="6 7" key="1">
    <citation type="journal article" date="2021" name="Cell">
        <title>Tracing the genetic footprints of vertebrate landing in non-teleost ray-finned fishes.</title>
        <authorList>
            <person name="Bi X."/>
            <person name="Wang K."/>
            <person name="Yang L."/>
            <person name="Pan H."/>
            <person name="Jiang H."/>
            <person name="Wei Q."/>
            <person name="Fang M."/>
            <person name="Yu H."/>
            <person name="Zhu C."/>
            <person name="Cai Y."/>
            <person name="He Y."/>
            <person name="Gan X."/>
            <person name="Zeng H."/>
            <person name="Yu D."/>
            <person name="Zhu Y."/>
            <person name="Jiang H."/>
            <person name="Qiu Q."/>
            <person name="Yang H."/>
            <person name="Zhang Y.E."/>
            <person name="Wang W."/>
            <person name="Zhu M."/>
            <person name="He S."/>
            <person name="Zhang G."/>
        </authorList>
    </citation>
    <scope>NUCLEOTIDE SEQUENCE [LARGE SCALE GENOMIC DNA]</scope>
    <source>
        <strain evidence="6">Bchr_013</strain>
    </source>
</reference>
<dbReference type="AlphaFoldDB" id="A0A8X7XBT8"/>
<dbReference type="SMART" id="SM00408">
    <property type="entry name" value="IGc2"/>
    <property type="match status" value="2"/>
</dbReference>
<evidence type="ECO:0000259" key="5">
    <source>
        <dbReference type="PROSITE" id="PS50835"/>
    </source>
</evidence>
<evidence type="ECO:0000256" key="2">
    <source>
        <dbReference type="ARBA" id="ARBA00023157"/>
    </source>
</evidence>
<proteinExistence type="predicted"/>
<dbReference type="GO" id="GO:0009897">
    <property type="term" value="C:external side of plasma membrane"/>
    <property type="evidence" value="ECO:0007669"/>
    <property type="project" value="TreeGrafter"/>
</dbReference>
<comment type="caution">
    <text evidence="6">The sequence shown here is derived from an EMBL/GenBank/DDBJ whole genome shotgun (WGS) entry which is preliminary data.</text>
</comment>
<feature type="non-terminal residue" evidence="6">
    <location>
        <position position="341"/>
    </location>
</feature>
<dbReference type="Pfam" id="PF13927">
    <property type="entry name" value="Ig_3"/>
    <property type="match status" value="1"/>
</dbReference>
<evidence type="ECO:0000256" key="3">
    <source>
        <dbReference type="ARBA" id="ARBA00023319"/>
    </source>
</evidence>
<gene>
    <name evidence="6" type="primary">Fcrl6</name>
    <name evidence="6" type="ORF">GTO96_0015926</name>
</gene>
<dbReference type="PANTHER" id="PTHR11481">
    <property type="entry name" value="IMMUNOGLOBULIN FC RECEPTOR"/>
    <property type="match status" value="1"/>
</dbReference>
<dbReference type="InterPro" id="IPR050488">
    <property type="entry name" value="Ig_Fc_receptor"/>
</dbReference>
<dbReference type="Proteomes" id="UP000886611">
    <property type="component" value="Unassembled WGS sequence"/>
</dbReference>
<dbReference type="InterPro" id="IPR003599">
    <property type="entry name" value="Ig_sub"/>
</dbReference>
<dbReference type="GO" id="GO:0004888">
    <property type="term" value="F:transmembrane signaling receptor activity"/>
    <property type="evidence" value="ECO:0007669"/>
    <property type="project" value="TreeGrafter"/>
</dbReference>
<dbReference type="PANTHER" id="PTHR11481:SF64">
    <property type="entry name" value="FC RECEPTOR-LIKE PROTEIN 4"/>
    <property type="match status" value="1"/>
</dbReference>
<dbReference type="Gene3D" id="2.60.40.10">
    <property type="entry name" value="Immunoglobulins"/>
    <property type="match status" value="2"/>
</dbReference>
<dbReference type="InterPro" id="IPR036179">
    <property type="entry name" value="Ig-like_dom_sf"/>
</dbReference>
<evidence type="ECO:0000313" key="7">
    <source>
        <dbReference type="Proteomes" id="UP000886611"/>
    </source>
</evidence>
<evidence type="ECO:0000256" key="1">
    <source>
        <dbReference type="ARBA" id="ARBA00022729"/>
    </source>
</evidence>
<dbReference type="InterPro" id="IPR007110">
    <property type="entry name" value="Ig-like_dom"/>
</dbReference>
<keyword evidence="2" id="KW-1015">Disulfide bond</keyword>
<dbReference type="EMBL" id="JAATIS010001535">
    <property type="protein sequence ID" value="KAG2466335.1"/>
    <property type="molecule type" value="Genomic_DNA"/>
</dbReference>
<dbReference type="InterPro" id="IPR003598">
    <property type="entry name" value="Ig_sub2"/>
</dbReference>
<name>A0A8X7XBT8_POLSE</name>
<protein>
    <submittedName>
        <fullName evidence="6">FCRL6 protein</fullName>
    </submittedName>
</protein>
<evidence type="ECO:0000256" key="4">
    <source>
        <dbReference type="SAM" id="MobiDB-lite"/>
    </source>
</evidence>
<dbReference type="FunFam" id="2.60.40.10:FF:000049">
    <property type="entry name" value="Leukocyte immunoglobulin-like receptor subfamily B member 1"/>
    <property type="match status" value="1"/>
</dbReference>
<dbReference type="PROSITE" id="PS50835">
    <property type="entry name" value="IG_LIKE"/>
    <property type="match status" value="2"/>
</dbReference>
<dbReference type="InterPro" id="IPR013783">
    <property type="entry name" value="Ig-like_fold"/>
</dbReference>
<feature type="non-terminal residue" evidence="6">
    <location>
        <position position="1"/>
    </location>
</feature>
<dbReference type="Pfam" id="PF13895">
    <property type="entry name" value="Ig_2"/>
    <property type="match status" value="1"/>
</dbReference>
<feature type="domain" description="Ig-like" evidence="5">
    <location>
        <begin position="137"/>
        <end position="227"/>
    </location>
</feature>
<dbReference type="SUPFAM" id="SSF48726">
    <property type="entry name" value="Immunoglobulin"/>
    <property type="match status" value="2"/>
</dbReference>
<feature type="domain" description="Ig-like" evidence="5">
    <location>
        <begin position="251"/>
        <end position="335"/>
    </location>
</feature>
<keyword evidence="7" id="KW-1185">Reference proteome</keyword>
<dbReference type="GO" id="GO:0006955">
    <property type="term" value="P:immune response"/>
    <property type="evidence" value="ECO:0007669"/>
    <property type="project" value="TreeGrafter"/>
</dbReference>
<dbReference type="SMART" id="SM00409">
    <property type="entry name" value="IG"/>
    <property type="match status" value="2"/>
</dbReference>
<accession>A0A8X7XBT8</accession>
<feature type="region of interest" description="Disordered" evidence="4">
    <location>
        <begin position="70"/>
        <end position="101"/>
    </location>
</feature>
<organism evidence="6 7">
    <name type="scientific">Polypterus senegalus</name>
    <name type="common">Senegal bichir</name>
    <dbReference type="NCBI Taxonomy" id="55291"/>
    <lineage>
        <taxon>Eukaryota</taxon>
        <taxon>Metazoa</taxon>
        <taxon>Chordata</taxon>
        <taxon>Craniata</taxon>
        <taxon>Vertebrata</taxon>
        <taxon>Euteleostomi</taxon>
        <taxon>Actinopterygii</taxon>
        <taxon>Polypteriformes</taxon>
        <taxon>Polypteridae</taxon>
        <taxon>Polypterus</taxon>
    </lineage>
</organism>
<evidence type="ECO:0000313" key="6">
    <source>
        <dbReference type="EMBL" id="KAG2466335.1"/>
    </source>
</evidence>
<dbReference type="GO" id="GO:0007166">
    <property type="term" value="P:cell surface receptor signaling pathway"/>
    <property type="evidence" value="ECO:0007669"/>
    <property type="project" value="TreeGrafter"/>
</dbReference>
<sequence>MWDRTHDLLDISQRLIPLCYRVAIHFKLHMNAMRLAVVSLSPKQRSLIGVFKKKTTNVPNKQKVMCSATVTPRGRKEKGADETTPSEGAMDPLDKEGDSAVESNDDVVYSDLVKGKLMMKRDEHSNLNVFALTEKMPDESTDVLYSDIKTRNATVRGAKLQLKSNEPIYEGDEVSLHCQLDGNPVGWTYEIYKEASTHSYLHKVQTESTLTFSPVTQSQRGYYRCRAGKGGVYSTYSEYVWLEVSERFSKPTLSVLPSATVWEGDTVTLRCLSKSEVTGIQMTYEFYEDETPLSEETQQNEFTVESAHQNQTGKYWCDVKEKWKETVKKQSDRVQLTVKGK</sequence>